<dbReference type="Gene3D" id="3.30.1370.10">
    <property type="entry name" value="K Homology domain, type 1"/>
    <property type="match status" value="2"/>
</dbReference>
<evidence type="ECO:0000259" key="6">
    <source>
        <dbReference type="Pfam" id="PF22675"/>
    </source>
</evidence>
<dbReference type="EMBL" id="JAIZAY010000014">
    <property type="protein sequence ID" value="KAJ8029033.1"/>
    <property type="molecule type" value="Genomic_DNA"/>
</dbReference>
<dbReference type="GO" id="GO:0005634">
    <property type="term" value="C:nucleus"/>
    <property type="evidence" value="ECO:0007669"/>
    <property type="project" value="InterPro"/>
</dbReference>
<comment type="similarity">
    <text evidence="1">Belongs to the KHDC4 family.</text>
</comment>
<dbReference type="InterPro" id="IPR036612">
    <property type="entry name" value="KH_dom_type_1_sf"/>
</dbReference>
<sequence length="1182" mass="126718">MSRPFRKSKWDTPKSYGNAQYPASSTSLSGPPVSSLEAASAAAAKINAVLAAKGKLQLPSTKAKESEKARTSQNELVVAEIEINDVPVYCRNMLTKRTMQDTISRETGAAVSTRGRYMTESDKLSNATGDRSLYLFVQALTKDKVDLAVERIVGIIKNVSHSTAADPKVTYKNLSENVTLGNPLGVKQPLGGVPAVGNVFQEKIFIGLEHAHPSFNVKEKIQGPGGSFLNHIRMETGASVYLRGKGSGLMERASGRESFENLYIFITHQKQENLQAAKKLCENLVQTIQAEYSKYQAQMMTGTQPQIAVSSGGTPQGLPTSYQNVVSSLGVRPILPSTSQAAVVTVGAQTTPLVSTGVPVHSASSQASQPVSMQQVTVPASSGVVVSVNNAVAYPHLQRFQVAPQQPALIASPVPVGLPSSVPRRVALLIQPQVTPGVQQPPLPSGVVVGSRIPAMVHPPGTIQQPVPVGIPPPITLIPQRPPLASEAIASRLSQAGIVSQAPGTEIRMAVFPPQTTSGAQDKQVIHLQTPPTLIQQVSPGQPPQMQHIQTATSQQPLPPHIPTQPQQQSQPVLESHPHAVPPEPAMQAAQQLPDHLHPQQGPSPQVQSPQLPVQVHQLQQILPHQGPHQGTVAHHVAAAQHAVVQHAAAAAAAAQQVAAQQAVVQQVTAQQSAAQQSVPQQVMLQQGPPQQSITHQVLPQSQGGAQQTSQVQHQVISGSQSIFQAPQTPGQLPAHAHPPQLQGTTVRLAFHRVEQQVLTHPQQIPRSATLSLPQQAPGTISSSDTGVAVAGKTVETQIMSISSVPQLQEQQATSQAPLTSVAIPLSISSAPVSYTQNHPVSSHLLDTPASSGLLPLPPPPVQYSVPSSSVAPTTVVVAAQRPVEEVMQFSASNGKEREVPPASRMQEDGDSPFARRRRFREDFELDEKPPKSFRSSEFESTPYSRRFKTVDSISEAARDLGRRSSDLFGRRRRVQEAGEVHPGFEDFQRDRELRRSRFTDTTDRRLMPPPPTSLMAATGKGLLPSPKMTQSGIRRSGSGPLEEGSPQLPRSLVSYDAGDSDSDSDESGGSGMFGSRSSQNRFDHVRGVSQSPPHAGHYEQQSHEVRYGQSPPTNRFSPPSSLRHSGGSRLQDLPPPFQEHPTSSGRGLRSPRAHLMRFQGPETVHSSSQSVVGQPFWMARH</sequence>
<dbReference type="InterPro" id="IPR056149">
    <property type="entry name" value="PRP5/DDX46/KHDC4_KH"/>
</dbReference>
<feature type="region of interest" description="Disordered" evidence="5">
    <location>
        <begin position="891"/>
        <end position="916"/>
    </location>
</feature>
<feature type="compositionally biased region" description="Polar residues" evidence="5">
    <location>
        <begin position="1111"/>
        <end position="1124"/>
    </location>
</feature>
<dbReference type="InterPro" id="IPR031121">
    <property type="entry name" value="RIK/BLOM7"/>
</dbReference>
<evidence type="ECO:0000256" key="3">
    <source>
        <dbReference type="ARBA" id="ARBA00030267"/>
    </source>
</evidence>
<feature type="compositionally biased region" description="Low complexity" evidence="5">
    <location>
        <begin position="599"/>
        <end position="612"/>
    </location>
</feature>
<feature type="compositionally biased region" description="Basic and acidic residues" evidence="5">
    <location>
        <begin position="980"/>
        <end position="1007"/>
    </location>
</feature>
<dbReference type="InterPro" id="IPR047889">
    <property type="entry name" value="KHDC4_KH-I_second"/>
</dbReference>
<evidence type="ECO:0000256" key="5">
    <source>
        <dbReference type="SAM" id="MobiDB-lite"/>
    </source>
</evidence>
<dbReference type="PANTHER" id="PTHR15744:SF0">
    <property type="entry name" value="KH HOMOLOGY DOMAIN-CONTAINING PROTEIN 4"/>
    <property type="match status" value="1"/>
</dbReference>
<dbReference type="InterPro" id="IPR055256">
    <property type="entry name" value="KH_1_KHDC4/BBP-like"/>
</dbReference>
<dbReference type="Pfam" id="PF23469">
    <property type="entry name" value="KH_12"/>
    <property type="match status" value="1"/>
</dbReference>
<accession>A0A9Q1BLY6</accession>
<feature type="domain" description="KHDC4/BBP-like KH-domain type I" evidence="6">
    <location>
        <begin position="211"/>
        <end position="286"/>
    </location>
</feature>
<reference evidence="8" key="1">
    <citation type="submission" date="2021-10" db="EMBL/GenBank/DDBJ databases">
        <title>Tropical sea cucumber genome reveals ecological adaptation and Cuvierian tubules defense mechanism.</title>
        <authorList>
            <person name="Chen T."/>
        </authorList>
    </citation>
    <scope>NUCLEOTIDE SEQUENCE</scope>
    <source>
        <strain evidence="8">Nanhai2018</strain>
        <tissue evidence="8">Muscle</tissue>
    </source>
</reference>
<evidence type="ECO:0000313" key="9">
    <source>
        <dbReference type="Proteomes" id="UP001152320"/>
    </source>
</evidence>
<dbReference type="Proteomes" id="UP001152320">
    <property type="component" value="Chromosome 14"/>
</dbReference>
<feature type="region of interest" description="Disordered" evidence="5">
    <location>
        <begin position="980"/>
        <end position="1182"/>
    </location>
</feature>
<dbReference type="AlphaFoldDB" id="A0A9Q1BLY6"/>
<evidence type="ECO:0000256" key="4">
    <source>
        <dbReference type="ARBA" id="ARBA00045732"/>
    </source>
</evidence>
<feature type="compositionally biased region" description="Polar residues" evidence="5">
    <location>
        <begin position="564"/>
        <end position="573"/>
    </location>
</feature>
<gene>
    <name evidence="8" type="ORF">HOLleu_28322</name>
</gene>
<feature type="region of interest" description="Disordered" evidence="5">
    <location>
        <begin position="681"/>
        <end position="712"/>
    </location>
</feature>
<protein>
    <recommendedName>
        <fullName evidence="2">KH homology domain-containing protein 4</fullName>
    </recommendedName>
    <alternativeName>
        <fullName evidence="3">Brings lots of money 7</fullName>
    </alternativeName>
</protein>
<feature type="region of interest" description="Disordered" evidence="5">
    <location>
        <begin position="535"/>
        <end position="612"/>
    </location>
</feature>
<dbReference type="CDD" id="cd22385">
    <property type="entry name" value="KH-I_KHDC4_rpt1"/>
    <property type="match status" value="1"/>
</dbReference>
<evidence type="ECO:0000256" key="1">
    <source>
        <dbReference type="ARBA" id="ARBA00006093"/>
    </source>
</evidence>
<keyword evidence="9" id="KW-1185">Reference proteome</keyword>
<feature type="compositionally biased region" description="Polar residues" evidence="5">
    <location>
        <begin position="535"/>
        <end position="556"/>
    </location>
</feature>
<feature type="compositionally biased region" description="Low complexity" evidence="5">
    <location>
        <begin position="24"/>
        <end position="34"/>
    </location>
</feature>
<feature type="compositionally biased region" description="Basic and acidic residues" evidence="5">
    <location>
        <begin position="1097"/>
        <end position="1107"/>
    </location>
</feature>
<comment type="function">
    <text evidence="4">RNA-binding protein involved in pre-mRNA splicing. Interacts with the PRP19C/Prp19 complex/NTC/Nineteen complex which is part of the spliceosome. Involved in regulating splice site selection. Binds preferentially RNA with A/C rich sequences and poly-C stretches.</text>
</comment>
<comment type="caution">
    <text evidence="8">The sequence shown here is derived from an EMBL/GenBank/DDBJ whole genome shotgun (WGS) entry which is preliminary data.</text>
</comment>
<evidence type="ECO:0000313" key="8">
    <source>
        <dbReference type="EMBL" id="KAJ8029033.1"/>
    </source>
</evidence>
<organism evidence="8 9">
    <name type="scientific">Holothuria leucospilota</name>
    <name type="common">Black long sea cucumber</name>
    <name type="synonym">Mertensiothuria leucospilota</name>
    <dbReference type="NCBI Taxonomy" id="206669"/>
    <lineage>
        <taxon>Eukaryota</taxon>
        <taxon>Metazoa</taxon>
        <taxon>Echinodermata</taxon>
        <taxon>Eleutherozoa</taxon>
        <taxon>Echinozoa</taxon>
        <taxon>Holothuroidea</taxon>
        <taxon>Aspidochirotacea</taxon>
        <taxon>Aspidochirotida</taxon>
        <taxon>Holothuriidae</taxon>
        <taxon>Holothuria</taxon>
    </lineage>
</organism>
<dbReference type="PANTHER" id="PTHR15744">
    <property type="entry name" value="BLOM7"/>
    <property type="match status" value="1"/>
</dbReference>
<dbReference type="SUPFAM" id="SSF54791">
    <property type="entry name" value="Eukaryotic type KH-domain (KH-domain type I)"/>
    <property type="match status" value="1"/>
</dbReference>
<feature type="domain" description="ATP-dependent RNA helicase PRP5/DDX46/KHDC4 KH" evidence="7">
    <location>
        <begin position="78"/>
        <end position="159"/>
    </location>
</feature>
<dbReference type="CDD" id="cd22386">
    <property type="entry name" value="KH-I_KHDC4_rpt2"/>
    <property type="match status" value="1"/>
</dbReference>
<name>A0A9Q1BLY6_HOLLE</name>
<dbReference type="GO" id="GO:0003723">
    <property type="term" value="F:RNA binding"/>
    <property type="evidence" value="ECO:0007669"/>
    <property type="project" value="InterPro"/>
</dbReference>
<feature type="compositionally biased region" description="Low complexity" evidence="5">
    <location>
        <begin position="681"/>
        <end position="692"/>
    </location>
</feature>
<evidence type="ECO:0000259" key="7">
    <source>
        <dbReference type="Pfam" id="PF23469"/>
    </source>
</evidence>
<dbReference type="Pfam" id="PF22675">
    <property type="entry name" value="KH-I_KHDC4-BBP"/>
    <property type="match status" value="1"/>
</dbReference>
<proteinExistence type="inferred from homology"/>
<evidence type="ECO:0000256" key="2">
    <source>
        <dbReference type="ARBA" id="ARBA00017795"/>
    </source>
</evidence>
<feature type="region of interest" description="Disordered" evidence="5">
    <location>
        <begin position="1"/>
        <end position="34"/>
    </location>
</feature>
<dbReference type="OrthoDB" id="397265at2759"/>
<dbReference type="InterPro" id="IPR047890">
    <property type="entry name" value="KHDC4_KH-I_first"/>
</dbReference>
<dbReference type="FunFam" id="3.30.1370.10:FF:000037">
    <property type="entry name" value="KH domain protein"/>
    <property type="match status" value="1"/>
</dbReference>
<feature type="compositionally biased region" description="Polar residues" evidence="5">
    <location>
        <begin position="693"/>
        <end position="712"/>
    </location>
</feature>